<dbReference type="Pfam" id="PF01541">
    <property type="entry name" value="GIY-YIG"/>
    <property type="match status" value="1"/>
</dbReference>
<dbReference type="EMBL" id="CAOF01000092">
    <property type="protein sequence ID" value="CCO46571.1"/>
    <property type="molecule type" value="Genomic_DNA"/>
</dbReference>
<dbReference type="AlphaFoldDB" id="A0AAV2VPA9"/>
<feature type="domain" description="GIY-YIG" evidence="2">
    <location>
        <begin position="5"/>
        <end position="80"/>
    </location>
</feature>
<dbReference type="CDD" id="cd10456">
    <property type="entry name" value="GIY-YIG_UPF0213"/>
    <property type="match status" value="1"/>
</dbReference>
<dbReference type="Gene3D" id="3.40.1440.10">
    <property type="entry name" value="GIY-YIG endonuclease"/>
    <property type="match status" value="1"/>
</dbReference>
<accession>A0AAV2VPA9</accession>
<dbReference type="PROSITE" id="PS50164">
    <property type="entry name" value="GIY_YIG"/>
    <property type="match status" value="1"/>
</dbReference>
<evidence type="ECO:0000313" key="4">
    <source>
        <dbReference type="Proteomes" id="UP000018211"/>
    </source>
</evidence>
<sequence>MIKSNPWFVYLIRDKNSSLYCGVTDHMIRRFRQHQSGKGAKFLRGKAPLTLEWLYIVDSKSTAMKLEYKIKRLSKSQKERMILTQRLPTSLEILPALP</sequence>
<gene>
    <name evidence="3" type="ORF">VIBNISOn1_1810030</name>
</gene>
<dbReference type="PANTHER" id="PTHR34477">
    <property type="entry name" value="UPF0213 PROTEIN YHBQ"/>
    <property type="match status" value="1"/>
</dbReference>
<dbReference type="RefSeq" id="WP_022611647.1">
    <property type="nucleotide sequence ID" value="NZ_LK391965.1"/>
</dbReference>
<comment type="similarity">
    <text evidence="1">Belongs to the UPF0213 family.</text>
</comment>
<proteinExistence type="inferred from homology"/>
<dbReference type="SUPFAM" id="SSF82771">
    <property type="entry name" value="GIY-YIG endonuclease"/>
    <property type="match status" value="1"/>
</dbReference>
<dbReference type="Proteomes" id="UP000018211">
    <property type="component" value="Unassembled WGS sequence"/>
</dbReference>
<dbReference type="InterPro" id="IPR050190">
    <property type="entry name" value="UPF0213_domain"/>
</dbReference>
<protein>
    <submittedName>
        <fullName evidence="3">Excinuclease ABC, C subunit</fullName>
    </submittedName>
</protein>
<dbReference type="PANTHER" id="PTHR34477:SF1">
    <property type="entry name" value="UPF0213 PROTEIN YHBQ"/>
    <property type="match status" value="1"/>
</dbReference>
<dbReference type="InterPro" id="IPR035901">
    <property type="entry name" value="GIY-YIG_endonuc_sf"/>
</dbReference>
<name>A0AAV2VPA9_9VIBR</name>
<evidence type="ECO:0000259" key="2">
    <source>
        <dbReference type="PROSITE" id="PS50164"/>
    </source>
</evidence>
<evidence type="ECO:0000313" key="3">
    <source>
        <dbReference type="EMBL" id="CCO46571.1"/>
    </source>
</evidence>
<comment type="caution">
    <text evidence="3">The sequence shown here is derived from an EMBL/GenBank/DDBJ whole genome shotgun (WGS) entry which is preliminary data.</text>
</comment>
<dbReference type="InterPro" id="IPR000305">
    <property type="entry name" value="GIY-YIG_endonuc"/>
</dbReference>
<evidence type="ECO:0000256" key="1">
    <source>
        <dbReference type="ARBA" id="ARBA00007435"/>
    </source>
</evidence>
<organism evidence="3 4">
    <name type="scientific">Vibrio nigripulchritudo SOn1</name>
    <dbReference type="NCBI Taxonomy" id="1238450"/>
    <lineage>
        <taxon>Bacteria</taxon>
        <taxon>Pseudomonadati</taxon>
        <taxon>Pseudomonadota</taxon>
        <taxon>Gammaproteobacteria</taxon>
        <taxon>Vibrionales</taxon>
        <taxon>Vibrionaceae</taxon>
        <taxon>Vibrio</taxon>
    </lineage>
</organism>
<reference evidence="3 4" key="1">
    <citation type="journal article" date="2013" name="ISME J.">
        <title>Comparative genomics of pathogenic lineages of Vibrio nigripulchritudo identifies virulence-associated traits.</title>
        <authorList>
            <person name="Goudenege D."/>
            <person name="Labreuche Y."/>
            <person name="Krin E."/>
            <person name="Ansquer D."/>
            <person name="Mangenot S."/>
            <person name="Calteau A."/>
            <person name="Medigue C."/>
            <person name="Mazel D."/>
            <person name="Polz M.F."/>
            <person name="Le Roux F."/>
        </authorList>
    </citation>
    <scope>NUCLEOTIDE SEQUENCE [LARGE SCALE GENOMIC DNA]</scope>
    <source>
        <strain evidence="3 4">SOn1</strain>
    </source>
</reference>